<dbReference type="PROSITE" id="PS51737">
    <property type="entry name" value="RECOMBINASE_DNA_BIND"/>
    <property type="match status" value="1"/>
</dbReference>
<name>A0A0N9I839_9PSEU</name>
<proteinExistence type="predicted"/>
<dbReference type="STRING" id="860235.AOZ06_40775"/>
<feature type="domain" description="Resolvase/invertase-type recombinase catalytic" evidence="1">
    <location>
        <begin position="4"/>
        <end position="152"/>
    </location>
</feature>
<dbReference type="OrthoDB" id="4500247at2"/>
<dbReference type="GO" id="GO:0000150">
    <property type="term" value="F:DNA strand exchange activity"/>
    <property type="evidence" value="ECO:0007669"/>
    <property type="project" value="InterPro"/>
</dbReference>
<dbReference type="Pfam" id="PF07508">
    <property type="entry name" value="Recombinase"/>
    <property type="match status" value="1"/>
</dbReference>
<dbReference type="EMBL" id="CP012752">
    <property type="protein sequence ID" value="ALG12357.1"/>
    <property type="molecule type" value="Genomic_DNA"/>
</dbReference>
<evidence type="ECO:0000259" key="2">
    <source>
        <dbReference type="PROSITE" id="PS51737"/>
    </source>
</evidence>
<dbReference type="Gene3D" id="3.40.50.1390">
    <property type="entry name" value="Resolvase, N-terminal catalytic domain"/>
    <property type="match status" value="1"/>
</dbReference>
<keyword evidence="4" id="KW-1185">Reference proteome</keyword>
<dbReference type="PANTHER" id="PTHR30461:SF23">
    <property type="entry name" value="DNA RECOMBINASE-RELATED"/>
    <property type="match status" value="1"/>
</dbReference>
<dbReference type="KEGG" id="kphy:AOZ06_40775"/>
<dbReference type="InterPro" id="IPR038109">
    <property type="entry name" value="DNA_bind_recomb_sf"/>
</dbReference>
<dbReference type="InterPro" id="IPR036162">
    <property type="entry name" value="Resolvase-like_N_sf"/>
</dbReference>
<gene>
    <name evidence="3" type="ORF">AOZ06_40775</name>
</gene>
<dbReference type="PANTHER" id="PTHR30461">
    <property type="entry name" value="DNA-INVERTASE FROM LAMBDOID PROPHAGE"/>
    <property type="match status" value="1"/>
</dbReference>
<dbReference type="InterPro" id="IPR011109">
    <property type="entry name" value="DNA_bind_recombinase_dom"/>
</dbReference>
<dbReference type="CDD" id="cd00338">
    <property type="entry name" value="Ser_Recombinase"/>
    <property type="match status" value="1"/>
</dbReference>
<protein>
    <recommendedName>
        <fullName evidence="5">Recombinase family protein</fullName>
    </recommendedName>
</protein>
<dbReference type="GO" id="GO:0003677">
    <property type="term" value="F:DNA binding"/>
    <property type="evidence" value="ECO:0007669"/>
    <property type="project" value="InterPro"/>
</dbReference>
<reference evidence="3 4" key="1">
    <citation type="submission" date="2015-07" db="EMBL/GenBank/DDBJ databases">
        <title>Genome sequencing of Kibdelosporangium phytohabitans.</title>
        <authorList>
            <person name="Qin S."/>
            <person name="Xing K."/>
        </authorList>
    </citation>
    <scope>NUCLEOTIDE SEQUENCE [LARGE SCALE GENOMIC DNA]</scope>
    <source>
        <strain evidence="3 4">KLBMP1111</strain>
    </source>
</reference>
<dbReference type="InterPro" id="IPR006119">
    <property type="entry name" value="Resolv_N"/>
</dbReference>
<evidence type="ECO:0000259" key="1">
    <source>
        <dbReference type="PROSITE" id="PS51736"/>
    </source>
</evidence>
<feature type="domain" description="Recombinase" evidence="2">
    <location>
        <begin position="167"/>
        <end position="289"/>
    </location>
</feature>
<dbReference type="Pfam" id="PF00239">
    <property type="entry name" value="Resolvase"/>
    <property type="match status" value="1"/>
</dbReference>
<dbReference type="Proteomes" id="UP000063699">
    <property type="component" value="Chromosome"/>
</dbReference>
<dbReference type="SUPFAM" id="SSF53041">
    <property type="entry name" value="Resolvase-like"/>
    <property type="match status" value="1"/>
</dbReference>
<dbReference type="Gene3D" id="3.90.1750.20">
    <property type="entry name" value="Putative Large Serine Recombinase, Chain B, Domain 2"/>
    <property type="match status" value="1"/>
</dbReference>
<dbReference type="AlphaFoldDB" id="A0A0N9I839"/>
<dbReference type="RefSeq" id="WP_054294252.1">
    <property type="nucleotide sequence ID" value="NZ_CP012752.1"/>
</dbReference>
<dbReference type="PROSITE" id="PS51736">
    <property type="entry name" value="RECOMBINASES_3"/>
    <property type="match status" value="1"/>
</dbReference>
<accession>A0A0N9I839</accession>
<evidence type="ECO:0000313" key="3">
    <source>
        <dbReference type="EMBL" id="ALG12357.1"/>
    </source>
</evidence>
<evidence type="ECO:0000313" key="4">
    <source>
        <dbReference type="Proteomes" id="UP000063699"/>
    </source>
</evidence>
<sequence>MQERVAVYARISEDVLGLEKGVERQLREAHDLVEQRGWTVAAEYADNDISALHGAYRPRYQALLEDAQRGQFTRIVAYQLSRLWRNRRERAEAIELLSKRRVSITLIKGNDIDLTTPMGRSFAAQMGEADTLESELKSERVASAALERAQAGQASGHVLYGWRRVNEFGRGGKRIRFHDELDPEQAAIVKEIVERLLARESLTKMAADLNQRKIPPPRVAAGREPKRGRPDVWSSSSVRSIAMRWANCGKRVHHRGREDEQILPAAWPPIVTEAQQSELRTLLSDPARATSKSGARQHYLTFAPDIARCGKCGGRLRVVQKSGHPTYVCNPNGCTGRRKEWVDDLVERVVLKRLAQPDARDLFRRDDTAAQQTRDEIRAVESKLLELADDYDADLITREQFHRSTARHRTRLVELEKQVEKSVPGMPASLVAEMVGPNAKERWVSLQPAQRRSLLAAMGFQLELVAGMRGGPGFKPESVKIWFVRDDGTAA</sequence>
<organism evidence="3 4">
    <name type="scientific">Kibdelosporangium phytohabitans</name>
    <dbReference type="NCBI Taxonomy" id="860235"/>
    <lineage>
        <taxon>Bacteria</taxon>
        <taxon>Bacillati</taxon>
        <taxon>Actinomycetota</taxon>
        <taxon>Actinomycetes</taxon>
        <taxon>Pseudonocardiales</taxon>
        <taxon>Pseudonocardiaceae</taxon>
        <taxon>Kibdelosporangium</taxon>
    </lineage>
</organism>
<dbReference type="SMART" id="SM00857">
    <property type="entry name" value="Resolvase"/>
    <property type="match status" value="1"/>
</dbReference>
<dbReference type="InterPro" id="IPR050639">
    <property type="entry name" value="SSR_resolvase"/>
</dbReference>
<evidence type="ECO:0008006" key="5">
    <source>
        <dbReference type="Google" id="ProtNLM"/>
    </source>
</evidence>